<dbReference type="PANTHER" id="PTHR20963:SF8">
    <property type="entry name" value="MULTIPLE INOSITOL POLYPHOSPHATE PHOSPHATASE 1"/>
    <property type="match status" value="1"/>
</dbReference>
<comment type="similarity">
    <text evidence="2">Belongs to the histidine acid phosphatase family. MINPP1 subfamily.</text>
</comment>
<dbReference type="Proteomes" id="UP000265703">
    <property type="component" value="Unassembled WGS sequence"/>
</dbReference>
<name>A0A397SKT4_9GLOM</name>
<proteinExistence type="inferred from homology"/>
<dbReference type="GO" id="GO:0034417">
    <property type="term" value="F:bisphosphoglycerate 3-phosphatase activity"/>
    <property type="evidence" value="ECO:0007669"/>
    <property type="project" value="UniProtKB-EC"/>
</dbReference>
<dbReference type="CDD" id="cd07061">
    <property type="entry name" value="HP_HAP_like"/>
    <property type="match status" value="1"/>
</dbReference>
<reference evidence="14 15" key="1">
    <citation type="submission" date="2018-06" db="EMBL/GenBank/DDBJ databases">
        <title>Comparative genomics reveals the genomic features of Rhizophagus irregularis, R. cerebriforme, R. diaphanum and Gigaspora rosea, and their symbiotic lifestyle signature.</title>
        <authorList>
            <person name="Morin E."/>
            <person name="San Clemente H."/>
            <person name="Chen E.C.H."/>
            <person name="De La Providencia I."/>
            <person name="Hainaut M."/>
            <person name="Kuo A."/>
            <person name="Kohler A."/>
            <person name="Murat C."/>
            <person name="Tang N."/>
            <person name="Roy S."/>
            <person name="Loubradou J."/>
            <person name="Henrissat B."/>
            <person name="Grigoriev I.V."/>
            <person name="Corradi N."/>
            <person name="Roux C."/>
            <person name="Martin F.M."/>
        </authorList>
    </citation>
    <scope>NUCLEOTIDE SEQUENCE [LARGE SCALE GENOMIC DNA]</scope>
    <source>
        <strain evidence="14 15">DAOM 227022</strain>
    </source>
</reference>
<dbReference type="GO" id="GO:0016020">
    <property type="term" value="C:membrane"/>
    <property type="evidence" value="ECO:0007669"/>
    <property type="project" value="UniProtKB-SubCell"/>
</dbReference>
<dbReference type="Pfam" id="PF00328">
    <property type="entry name" value="His_Phos_2"/>
    <property type="match status" value="1"/>
</dbReference>
<accession>A0A397SKT4</accession>
<evidence type="ECO:0000256" key="11">
    <source>
        <dbReference type="ARBA" id="ARBA00043671"/>
    </source>
</evidence>
<evidence type="ECO:0000256" key="3">
    <source>
        <dbReference type="ARBA" id="ARBA00012976"/>
    </source>
</evidence>
<evidence type="ECO:0000256" key="7">
    <source>
        <dbReference type="ARBA" id="ARBA00022801"/>
    </source>
</evidence>
<dbReference type="OrthoDB" id="6509975at2759"/>
<keyword evidence="7" id="KW-0378">Hydrolase</keyword>
<keyword evidence="6" id="KW-0732">Signal</keyword>
<comment type="catalytic activity">
    <reaction evidence="13">
        <text>(2R)-2,3-bisphosphoglycerate + H2O = (2R)-2-phosphoglycerate + phosphate</text>
        <dbReference type="Rhea" id="RHEA:27381"/>
        <dbReference type="ChEBI" id="CHEBI:15377"/>
        <dbReference type="ChEBI" id="CHEBI:43474"/>
        <dbReference type="ChEBI" id="CHEBI:58248"/>
        <dbReference type="ChEBI" id="CHEBI:58289"/>
        <dbReference type="EC" id="3.1.3.80"/>
    </reaction>
    <physiologicalReaction direction="left-to-right" evidence="13">
        <dbReference type="Rhea" id="RHEA:27382"/>
    </physiologicalReaction>
</comment>
<dbReference type="STRING" id="658196.A0A397SKT4"/>
<evidence type="ECO:0000256" key="6">
    <source>
        <dbReference type="ARBA" id="ARBA00022729"/>
    </source>
</evidence>
<dbReference type="EC" id="3.1.3.80" evidence="3"/>
<comment type="caution">
    <text evidence="14">The sequence shown here is derived from an EMBL/GenBank/DDBJ whole genome shotgun (WGS) entry which is preliminary data.</text>
</comment>
<evidence type="ECO:0000256" key="12">
    <source>
        <dbReference type="ARBA" id="ARBA00043691"/>
    </source>
</evidence>
<dbReference type="SUPFAM" id="SSF53254">
    <property type="entry name" value="Phosphoglycerate mutase-like"/>
    <property type="match status" value="1"/>
</dbReference>
<dbReference type="PANTHER" id="PTHR20963">
    <property type="entry name" value="MULTIPLE INOSITOL POLYPHOSPHATE PHOSPHATASE-RELATED"/>
    <property type="match status" value="1"/>
</dbReference>
<comment type="catalytic activity">
    <reaction evidence="11">
        <text>1D-myo-inositol 1,2,4,5,6-pentakisphosphate + H2O = 1D-myo-inositol 1,2,5,6-tetrakisphosphate + phosphate</text>
        <dbReference type="Rhea" id="RHEA:77115"/>
        <dbReference type="ChEBI" id="CHEBI:15377"/>
        <dbReference type="ChEBI" id="CHEBI:43474"/>
        <dbReference type="ChEBI" id="CHEBI:57798"/>
        <dbReference type="ChEBI" id="CHEBI:195535"/>
        <dbReference type="EC" id="3.1.3.62"/>
    </reaction>
    <physiologicalReaction direction="left-to-right" evidence="11">
        <dbReference type="Rhea" id="RHEA:77116"/>
    </physiologicalReaction>
</comment>
<evidence type="ECO:0000256" key="13">
    <source>
        <dbReference type="ARBA" id="ARBA00043832"/>
    </source>
</evidence>
<dbReference type="PROSITE" id="PS00616">
    <property type="entry name" value="HIS_ACID_PHOSPHAT_1"/>
    <property type="match status" value="1"/>
</dbReference>
<evidence type="ECO:0000313" key="15">
    <source>
        <dbReference type="Proteomes" id="UP000265703"/>
    </source>
</evidence>
<organism evidence="14 15">
    <name type="scientific">Glomus cerebriforme</name>
    <dbReference type="NCBI Taxonomy" id="658196"/>
    <lineage>
        <taxon>Eukaryota</taxon>
        <taxon>Fungi</taxon>
        <taxon>Fungi incertae sedis</taxon>
        <taxon>Mucoromycota</taxon>
        <taxon>Glomeromycotina</taxon>
        <taxon>Glomeromycetes</taxon>
        <taxon>Glomerales</taxon>
        <taxon>Glomeraceae</taxon>
        <taxon>Glomus</taxon>
    </lineage>
</organism>
<dbReference type="InterPro" id="IPR029033">
    <property type="entry name" value="His_PPase_superfam"/>
</dbReference>
<dbReference type="AlphaFoldDB" id="A0A397SKT4"/>
<evidence type="ECO:0000256" key="9">
    <source>
        <dbReference type="ARBA" id="ARBA00031642"/>
    </source>
</evidence>
<evidence type="ECO:0000256" key="1">
    <source>
        <dbReference type="ARBA" id="ARBA00004370"/>
    </source>
</evidence>
<keyword evidence="15" id="KW-1185">Reference proteome</keyword>
<comment type="subcellular location">
    <subcellularLocation>
        <location evidence="1">Membrane</location>
    </subcellularLocation>
</comment>
<sequence length="403" mass="46651">MGTKTLPIIFTDKANPIKIPETCELQQLYLISRHGTRYPTDHDINKFIELETIFKNNSYTKEWYENPFPLLKQGLLNVRGEEELYLMGKRSRKRYHEFWDKILPYDPNIIKFQSSALSRTGMSGIAYSLGLLNGEGILGKENSQSVYISATPVSQDEELLMHHACSRWEETVKDSEILESQKDEFNTTYLTKIAKRISKSLLITPELLPDHVDYIYRACAFAIAFFSETKTWCSLLNKNEILELEYFNDIIDYYSFSYGSKLNEKLGCSLISNIIKSVENYLNGDSILKADLKFAHSETLQFLATTLGLFKDQIPLTVETLPIQLMNRKFKTSGQFYFASNVYFEIFTCAERNERSTTFIRTLVNEKSIIIPGCDSENCEWDKFKELLGDKLNCDFKKICEEK</sequence>
<dbReference type="InterPro" id="IPR033379">
    <property type="entry name" value="Acid_Pase_AS"/>
</dbReference>
<evidence type="ECO:0000256" key="2">
    <source>
        <dbReference type="ARBA" id="ARBA00008422"/>
    </source>
</evidence>
<evidence type="ECO:0000256" key="5">
    <source>
        <dbReference type="ARBA" id="ARBA00018097"/>
    </source>
</evidence>
<dbReference type="EC" id="3.1.3.62" evidence="4"/>
<protein>
    <recommendedName>
        <fullName evidence="5">Multiple inositol polyphosphate phosphatase 1</fullName>
        <ecNumber evidence="4">3.1.3.62</ecNumber>
        <ecNumber evidence="3">3.1.3.80</ecNumber>
    </recommendedName>
    <alternativeName>
        <fullName evidence="9">2,3-bisphosphoglycerate 3-phosphatase</fullName>
    </alternativeName>
</protein>
<dbReference type="InterPro" id="IPR000560">
    <property type="entry name" value="His_Pase_clade-2"/>
</dbReference>
<dbReference type="GO" id="GO:0052745">
    <property type="term" value="F:inositol phosphate phosphatase activity"/>
    <property type="evidence" value="ECO:0007669"/>
    <property type="project" value="TreeGrafter"/>
</dbReference>
<keyword evidence="8" id="KW-0472">Membrane</keyword>
<dbReference type="EMBL" id="QKYT01000573">
    <property type="protein sequence ID" value="RIA83421.1"/>
    <property type="molecule type" value="Genomic_DNA"/>
</dbReference>
<evidence type="ECO:0000256" key="4">
    <source>
        <dbReference type="ARBA" id="ARBA00013040"/>
    </source>
</evidence>
<dbReference type="Gene3D" id="3.40.50.1240">
    <property type="entry name" value="Phosphoglycerate mutase-like"/>
    <property type="match status" value="1"/>
</dbReference>
<comment type="catalytic activity">
    <reaction evidence="12">
        <text>1D-myo-inositol hexakisphosphate + H2O = 1D-myo-inositol 1,2,4,5,6-pentakisphosphate + phosphate</text>
        <dbReference type="Rhea" id="RHEA:16989"/>
        <dbReference type="ChEBI" id="CHEBI:15377"/>
        <dbReference type="ChEBI" id="CHEBI:43474"/>
        <dbReference type="ChEBI" id="CHEBI:57798"/>
        <dbReference type="ChEBI" id="CHEBI:58130"/>
        <dbReference type="EC" id="3.1.3.62"/>
    </reaction>
    <physiologicalReaction direction="left-to-right" evidence="12">
        <dbReference type="Rhea" id="RHEA:16990"/>
    </physiologicalReaction>
</comment>
<comment type="catalytic activity">
    <reaction evidence="10">
        <text>1D-myo-inositol 1,2,5,6-tetrakisphosphate + H2O = 1D-myo-inositol 1,2,6-trisphosphate + phosphate</text>
        <dbReference type="Rhea" id="RHEA:77119"/>
        <dbReference type="ChEBI" id="CHEBI:15377"/>
        <dbReference type="ChEBI" id="CHEBI:43474"/>
        <dbReference type="ChEBI" id="CHEBI:195535"/>
        <dbReference type="ChEBI" id="CHEBI:195537"/>
        <dbReference type="EC" id="3.1.3.62"/>
    </reaction>
    <physiologicalReaction direction="left-to-right" evidence="10">
        <dbReference type="Rhea" id="RHEA:77120"/>
    </physiologicalReaction>
</comment>
<evidence type="ECO:0000313" key="14">
    <source>
        <dbReference type="EMBL" id="RIA83421.1"/>
    </source>
</evidence>
<evidence type="ECO:0000256" key="8">
    <source>
        <dbReference type="ARBA" id="ARBA00023136"/>
    </source>
</evidence>
<gene>
    <name evidence="14" type="ORF">C1645_786410</name>
</gene>
<evidence type="ECO:0000256" key="10">
    <source>
        <dbReference type="ARBA" id="ARBA00043668"/>
    </source>
</evidence>
<dbReference type="GO" id="GO:0003993">
    <property type="term" value="F:acid phosphatase activity"/>
    <property type="evidence" value="ECO:0007669"/>
    <property type="project" value="TreeGrafter"/>
</dbReference>